<dbReference type="GO" id="GO:0042597">
    <property type="term" value="C:periplasmic space"/>
    <property type="evidence" value="ECO:0007669"/>
    <property type="project" value="UniProtKB-SubCell"/>
</dbReference>
<evidence type="ECO:0008006" key="8">
    <source>
        <dbReference type="Google" id="ProtNLM"/>
    </source>
</evidence>
<organism evidence="7">
    <name type="scientific">marine sediment metagenome</name>
    <dbReference type="NCBI Taxonomy" id="412755"/>
    <lineage>
        <taxon>unclassified sequences</taxon>
        <taxon>metagenomes</taxon>
        <taxon>ecological metagenomes</taxon>
    </lineage>
</organism>
<dbReference type="InterPro" id="IPR038352">
    <property type="entry name" value="Imelysin_sf"/>
</dbReference>
<keyword evidence="4" id="KW-0812">Transmembrane</keyword>
<keyword evidence="4" id="KW-1133">Transmembrane helix</keyword>
<keyword evidence="3" id="KW-0732">Signal</keyword>
<comment type="subcellular location">
    <subcellularLocation>
        <location evidence="1">Periplasm</location>
    </subcellularLocation>
</comment>
<keyword evidence="4" id="KW-0472">Membrane</keyword>
<gene>
    <name evidence="7" type="ORF">LCGC14_1407780</name>
</gene>
<sequence>MSDSSTSSRPPSSRLLRICMVLAAVLMLAALALFYFSLSKRSASDEQGTRVTITAKGCEPNALSVPAGRHRFIVINQSERATEWEILDGVMVLEERENIAPQLQQQITTTLAPGEYQMTCGLLSNPRGTLTVTAVEGQSAVAKVSAKAFIGPLAEYRVYLILQGRQLQKAVDTLQSAIAENDLTAAQRAYQEARRADQHMALAVGMFSDLDQRLNARADYFAKREQDPDFIGFHRLAEGLFVQQSLDGLAPVVQQLNTDVQLLRERLSNDGVPASQLANGMARVLQSWHDYQQSQTQLSDSELADVRGLQQGAEKVVSLLMPLLQGSPSEAAPLQQSAVALEQALQQANVNRAELLQQTQALAKALAKVNETLTPAY</sequence>
<feature type="domain" description="EfeO-type cupredoxin-like" evidence="6">
    <location>
        <begin position="28"/>
        <end position="132"/>
    </location>
</feature>
<comment type="caution">
    <text evidence="7">The sequence shown here is derived from an EMBL/GenBank/DDBJ whole genome shotgun (WGS) entry which is preliminary data.</text>
</comment>
<feature type="domain" description="Imelysin-like" evidence="5">
    <location>
        <begin position="153"/>
        <end position="367"/>
    </location>
</feature>
<dbReference type="Pfam" id="PF13473">
    <property type="entry name" value="Cupredoxin_1"/>
    <property type="match status" value="1"/>
</dbReference>
<dbReference type="InterPro" id="IPR034981">
    <property type="entry name" value="Imelysin-like_EfeO/Algp7"/>
</dbReference>
<dbReference type="CDD" id="cd14656">
    <property type="entry name" value="Imelysin-like_EfeO"/>
    <property type="match status" value="1"/>
</dbReference>
<dbReference type="Pfam" id="PF09375">
    <property type="entry name" value="Peptidase_M75"/>
    <property type="match status" value="1"/>
</dbReference>
<evidence type="ECO:0000256" key="3">
    <source>
        <dbReference type="ARBA" id="ARBA00022729"/>
    </source>
</evidence>
<proteinExistence type="inferred from homology"/>
<dbReference type="PANTHER" id="PTHR39192:SF1">
    <property type="entry name" value="IRON UPTAKE SYSTEM COMPONENT EFEO"/>
    <property type="match status" value="1"/>
</dbReference>
<evidence type="ECO:0000256" key="1">
    <source>
        <dbReference type="ARBA" id="ARBA00004418"/>
    </source>
</evidence>
<dbReference type="Gene3D" id="2.60.40.420">
    <property type="entry name" value="Cupredoxins - blue copper proteins"/>
    <property type="match status" value="1"/>
</dbReference>
<protein>
    <recommendedName>
        <fullName evidence="8">Multidrug DMT transporter permease</fullName>
    </recommendedName>
</protein>
<dbReference type="InterPro" id="IPR028096">
    <property type="entry name" value="EfeO_Cupredoxin"/>
</dbReference>
<dbReference type="InterPro" id="IPR050894">
    <property type="entry name" value="EfeM/EfeO_iron_uptake"/>
</dbReference>
<reference evidence="7" key="1">
    <citation type="journal article" date="2015" name="Nature">
        <title>Complex archaea that bridge the gap between prokaryotes and eukaryotes.</title>
        <authorList>
            <person name="Spang A."/>
            <person name="Saw J.H."/>
            <person name="Jorgensen S.L."/>
            <person name="Zaremba-Niedzwiedzka K."/>
            <person name="Martijn J."/>
            <person name="Lind A.E."/>
            <person name="van Eijk R."/>
            <person name="Schleper C."/>
            <person name="Guy L."/>
            <person name="Ettema T.J."/>
        </authorList>
    </citation>
    <scope>NUCLEOTIDE SEQUENCE</scope>
</reference>
<comment type="similarity">
    <text evidence="2">Belongs to the EfeM/EfeO family.</text>
</comment>
<name>A0A0F9KG34_9ZZZZ</name>
<dbReference type="InterPro" id="IPR008972">
    <property type="entry name" value="Cupredoxin"/>
</dbReference>
<evidence type="ECO:0000256" key="4">
    <source>
        <dbReference type="SAM" id="Phobius"/>
    </source>
</evidence>
<evidence type="ECO:0000313" key="7">
    <source>
        <dbReference type="EMBL" id="KKM73701.1"/>
    </source>
</evidence>
<dbReference type="EMBL" id="LAZR01009259">
    <property type="protein sequence ID" value="KKM73701.1"/>
    <property type="molecule type" value="Genomic_DNA"/>
</dbReference>
<evidence type="ECO:0000259" key="6">
    <source>
        <dbReference type="Pfam" id="PF13473"/>
    </source>
</evidence>
<evidence type="ECO:0000259" key="5">
    <source>
        <dbReference type="Pfam" id="PF09375"/>
    </source>
</evidence>
<evidence type="ECO:0000256" key="2">
    <source>
        <dbReference type="ARBA" id="ARBA00005989"/>
    </source>
</evidence>
<dbReference type="InterPro" id="IPR018976">
    <property type="entry name" value="Imelysin-like"/>
</dbReference>
<dbReference type="PANTHER" id="PTHR39192">
    <property type="entry name" value="IRON UPTAKE SYSTEM COMPONENT EFEO"/>
    <property type="match status" value="1"/>
</dbReference>
<dbReference type="Gene3D" id="1.20.1420.20">
    <property type="entry name" value="M75 peptidase, HXXE motif"/>
    <property type="match status" value="1"/>
</dbReference>
<dbReference type="AlphaFoldDB" id="A0A0F9KG34"/>
<accession>A0A0F9KG34</accession>
<feature type="transmembrane region" description="Helical" evidence="4">
    <location>
        <begin position="15"/>
        <end position="36"/>
    </location>
</feature>